<keyword evidence="4" id="KW-1185">Reference proteome</keyword>
<organism evidence="3 4">
    <name type="scientific">Aureimonas pseudogalii</name>
    <dbReference type="NCBI Taxonomy" id="1744844"/>
    <lineage>
        <taxon>Bacteria</taxon>
        <taxon>Pseudomonadati</taxon>
        <taxon>Pseudomonadota</taxon>
        <taxon>Alphaproteobacteria</taxon>
        <taxon>Hyphomicrobiales</taxon>
        <taxon>Aurantimonadaceae</taxon>
        <taxon>Aureimonas</taxon>
    </lineage>
</organism>
<feature type="compositionally biased region" description="Basic residues" evidence="1">
    <location>
        <begin position="263"/>
        <end position="272"/>
    </location>
</feature>
<dbReference type="Proteomes" id="UP000542776">
    <property type="component" value="Unassembled WGS sequence"/>
</dbReference>
<dbReference type="RefSeq" id="WP_183197963.1">
    <property type="nucleotide sequence ID" value="NZ_JACIEK010000001.1"/>
</dbReference>
<sequence length="621" mass="64009">MANLTAVLRKTIDGLPNASPQLRAKVYEKARAAITRQIQAANPPLDEAVVEARYRVLEDAIRETEAHYESVAAAESERPPEPASPPEPARVEAPAPPPQRPAPEPAPAVASTAASGERIEAPARVEPRPAPPAFPRATPTTRPPAQPAWPVASRAGAADPASETSRTAEPPVGSRAQALRSDPPLRSGGTEPRPPLFDDVEPRVGETGPAEIEGATPGDTASRRLVAMRSSSKDGDPERPVPRPAVPDRPSIPAADMSGPRYPTRRTGSRRRPPIAAGLTVLALVGLGAAGWLYGDEIRTLLTGEAQVASTNPATQAPGTAGEEGESLAATNGEPPATAAAPVGTASEQAPPAAAAPAGLRARQFTQRLNADGTEIDAGPGAGGANAFEEGTDVATASVNPPAEAEPAATAAPGTPPATETAPAATPATPSTPPASAAVPVGQRAVFYEERSTNREGSQQSGNVVWSVVSEPPADGQPPEPAIRAVADVPNANLKMTMTIRRNADATLPASHVIEILFETPADFPGGAIENVQRLALKPTEQARGEALVGVAGKISDGFFVIALNDLKAAVDSNLALLGREQWIDVPLAYSSGQRALMSIEKGIPGDRVFKQALDAWAAKS</sequence>
<evidence type="ECO:0008006" key="5">
    <source>
        <dbReference type="Google" id="ProtNLM"/>
    </source>
</evidence>
<feature type="compositionally biased region" description="Pro residues" evidence="1">
    <location>
        <begin position="81"/>
        <end position="106"/>
    </location>
</feature>
<dbReference type="AlphaFoldDB" id="A0A7W6E9T9"/>
<evidence type="ECO:0000256" key="2">
    <source>
        <dbReference type="SAM" id="Phobius"/>
    </source>
</evidence>
<keyword evidence="2" id="KW-0472">Membrane</keyword>
<feature type="region of interest" description="Disordered" evidence="1">
    <location>
        <begin position="396"/>
        <end position="440"/>
    </location>
</feature>
<name>A0A7W6E9T9_9HYPH</name>
<accession>A0A7W6E9T9</accession>
<dbReference type="EMBL" id="JACIEK010000001">
    <property type="protein sequence ID" value="MBB3996924.1"/>
    <property type="molecule type" value="Genomic_DNA"/>
</dbReference>
<gene>
    <name evidence="3" type="ORF">GGR04_000745</name>
</gene>
<keyword evidence="2" id="KW-0812">Transmembrane</keyword>
<comment type="caution">
    <text evidence="3">The sequence shown here is derived from an EMBL/GenBank/DDBJ whole genome shotgun (WGS) entry which is preliminary data.</text>
</comment>
<reference evidence="3 4" key="1">
    <citation type="submission" date="2020-08" db="EMBL/GenBank/DDBJ databases">
        <title>Genomic Encyclopedia of Type Strains, Phase IV (KMG-IV): sequencing the most valuable type-strain genomes for metagenomic binning, comparative biology and taxonomic classification.</title>
        <authorList>
            <person name="Goeker M."/>
        </authorList>
    </citation>
    <scope>NUCLEOTIDE SEQUENCE [LARGE SCALE GENOMIC DNA]</scope>
    <source>
        <strain evidence="3 4">DSM 102238</strain>
    </source>
</reference>
<feature type="compositionally biased region" description="Basic and acidic residues" evidence="1">
    <location>
        <begin position="231"/>
        <end position="241"/>
    </location>
</feature>
<evidence type="ECO:0000313" key="4">
    <source>
        <dbReference type="Proteomes" id="UP000542776"/>
    </source>
</evidence>
<feature type="compositionally biased region" description="Basic and acidic residues" evidence="1">
    <location>
        <begin position="117"/>
        <end position="127"/>
    </location>
</feature>
<feature type="region of interest" description="Disordered" evidence="1">
    <location>
        <begin position="310"/>
        <end position="358"/>
    </location>
</feature>
<protein>
    <recommendedName>
        <fullName evidence="5">CheA signal transduction histidine kinase</fullName>
    </recommendedName>
</protein>
<proteinExistence type="predicted"/>
<keyword evidence="2" id="KW-1133">Transmembrane helix</keyword>
<feature type="compositionally biased region" description="Low complexity" evidence="1">
    <location>
        <begin position="401"/>
        <end position="440"/>
    </location>
</feature>
<feature type="transmembrane region" description="Helical" evidence="2">
    <location>
        <begin position="275"/>
        <end position="294"/>
    </location>
</feature>
<evidence type="ECO:0000256" key="1">
    <source>
        <dbReference type="SAM" id="MobiDB-lite"/>
    </source>
</evidence>
<evidence type="ECO:0000313" key="3">
    <source>
        <dbReference type="EMBL" id="MBB3996924.1"/>
    </source>
</evidence>
<feature type="region of interest" description="Disordered" evidence="1">
    <location>
        <begin position="69"/>
        <end position="272"/>
    </location>
</feature>